<name>A0A1I1KEV1_9GAMM</name>
<keyword evidence="1" id="KW-0805">Transcription regulation</keyword>
<dbReference type="InterPro" id="IPR018060">
    <property type="entry name" value="HTH_AraC"/>
</dbReference>
<dbReference type="EMBL" id="FOLO01000012">
    <property type="protein sequence ID" value="SFC58812.1"/>
    <property type="molecule type" value="Genomic_DNA"/>
</dbReference>
<dbReference type="Proteomes" id="UP000198862">
    <property type="component" value="Unassembled WGS sequence"/>
</dbReference>
<evidence type="ECO:0000259" key="4">
    <source>
        <dbReference type="PROSITE" id="PS01124"/>
    </source>
</evidence>
<dbReference type="PANTHER" id="PTHR47894">
    <property type="entry name" value="HTH-TYPE TRANSCRIPTIONAL REGULATOR GADX"/>
    <property type="match status" value="1"/>
</dbReference>
<keyword evidence="6" id="KW-1185">Reference proteome</keyword>
<dbReference type="Pfam" id="PF12625">
    <property type="entry name" value="Arabinose_bd"/>
    <property type="match status" value="1"/>
</dbReference>
<sequence>MMAAHPKMAIETTRELFNTLVSYGISQEQLLTKSGINLKELQESDSRYPVATHLKLWQAAESLSNLSAIGLMMGAKSDPYNRGIVGLAFTASKDLQQAVYNKLKYTKILADHISLEFEKNAQEFSITYSILEGYFHSYEIERVFAGFLNWVRTFIHFKVNPIRVGLQYRKPEHSEAYKKHFECPILFDQAKNTITFPVKILSYKNPKCNEYLYQIIKEHADNILSQIDTRTNIVVETRSMIASRLCHGHFSVEEIALSLKMSKRTLNRKLSDEGKTYQAILDSTRKEMAISYLKQGECAQQTLPFLLGYSDNRCFLRAFKRWTGHSPKQYLNTIE</sequence>
<dbReference type="InterPro" id="IPR009057">
    <property type="entry name" value="Homeodomain-like_sf"/>
</dbReference>
<dbReference type="AlphaFoldDB" id="A0A1I1KEV1"/>
<dbReference type="PROSITE" id="PS01124">
    <property type="entry name" value="HTH_ARAC_FAMILY_2"/>
    <property type="match status" value="1"/>
</dbReference>
<dbReference type="SMART" id="SM00342">
    <property type="entry name" value="HTH_ARAC"/>
    <property type="match status" value="1"/>
</dbReference>
<dbReference type="Gene3D" id="1.10.10.60">
    <property type="entry name" value="Homeodomain-like"/>
    <property type="match status" value="1"/>
</dbReference>
<evidence type="ECO:0000256" key="3">
    <source>
        <dbReference type="ARBA" id="ARBA00023163"/>
    </source>
</evidence>
<dbReference type="GO" id="GO:0005829">
    <property type="term" value="C:cytosol"/>
    <property type="evidence" value="ECO:0007669"/>
    <property type="project" value="TreeGrafter"/>
</dbReference>
<dbReference type="GO" id="GO:0003700">
    <property type="term" value="F:DNA-binding transcription factor activity"/>
    <property type="evidence" value="ECO:0007669"/>
    <property type="project" value="InterPro"/>
</dbReference>
<evidence type="ECO:0000256" key="1">
    <source>
        <dbReference type="ARBA" id="ARBA00023015"/>
    </source>
</evidence>
<proteinExistence type="predicted"/>
<dbReference type="RefSeq" id="WP_091983359.1">
    <property type="nucleotide sequence ID" value="NZ_FOLO01000012.1"/>
</dbReference>
<dbReference type="Pfam" id="PF12833">
    <property type="entry name" value="HTH_18"/>
    <property type="match status" value="1"/>
</dbReference>
<dbReference type="PANTHER" id="PTHR47894:SF1">
    <property type="entry name" value="HTH-TYPE TRANSCRIPTIONAL REGULATOR VQSM"/>
    <property type="match status" value="1"/>
</dbReference>
<dbReference type="InterPro" id="IPR032687">
    <property type="entry name" value="AraC-type_N"/>
</dbReference>
<gene>
    <name evidence="5" type="ORF">SAMN02745724_02046</name>
</gene>
<evidence type="ECO:0000313" key="5">
    <source>
        <dbReference type="EMBL" id="SFC58812.1"/>
    </source>
</evidence>
<evidence type="ECO:0000313" key="6">
    <source>
        <dbReference type="Proteomes" id="UP000198862"/>
    </source>
</evidence>
<accession>A0A1I1KEV1</accession>
<keyword evidence="3" id="KW-0804">Transcription</keyword>
<evidence type="ECO:0000256" key="2">
    <source>
        <dbReference type="ARBA" id="ARBA00023125"/>
    </source>
</evidence>
<dbReference type="GO" id="GO:0000976">
    <property type="term" value="F:transcription cis-regulatory region binding"/>
    <property type="evidence" value="ECO:0007669"/>
    <property type="project" value="TreeGrafter"/>
</dbReference>
<dbReference type="OrthoDB" id="5582699at2"/>
<protein>
    <submittedName>
        <fullName evidence="5">AraC-type DNA-binding protein</fullName>
    </submittedName>
</protein>
<feature type="domain" description="HTH araC/xylS-type" evidence="4">
    <location>
        <begin position="235"/>
        <end position="333"/>
    </location>
</feature>
<dbReference type="STRING" id="1123010.SAMN02745724_02046"/>
<dbReference type="SUPFAM" id="SSF46689">
    <property type="entry name" value="Homeodomain-like"/>
    <property type="match status" value="1"/>
</dbReference>
<reference evidence="5 6" key="1">
    <citation type="submission" date="2016-10" db="EMBL/GenBank/DDBJ databases">
        <authorList>
            <person name="de Groot N.N."/>
        </authorList>
    </citation>
    <scope>NUCLEOTIDE SEQUENCE [LARGE SCALE GENOMIC DNA]</scope>
    <source>
        <strain evidence="5 6">DSM 6059</strain>
    </source>
</reference>
<keyword evidence="2 5" id="KW-0238">DNA-binding</keyword>
<organism evidence="5 6">
    <name type="scientific">Pseudoalteromonas denitrificans DSM 6059</name>
    <dbReference type="NCBI Taxonomy" id="1123010"/>
    <lineage>
        <taxon>Bacteria</taxon>
        <taxon>Pseudomonadati</taxon>
        <taxon>Pseudomonadota</taxon>
        <taxon>Gammaproteobacteria</taxon>
        <taxon>Alteromonadales</taxon>
        <taxon>Pseudoalteromonadaceae</taxon>
        <taxon>Pseudoalteromonas</taxon>
    </lineage>
</organism>